<dbReference type="UniPathway" id="UPA00148"/>
<dbReference type="InterPro" id="IPR014777">
    <property type="entry name" value="4pyrrole_Mease_sub1"/>
</dbReference>
<gene>
    <name evidence="9" type="ORF">SAMN04489718_1793</name>
</gene>
<feature type="compositionally biased region" description="Low complexity" evidence="7">
    <location>
        <begin position="510"/>
        <end position="548"/>
    </location>
</feature>
<dbReference type="InterPro" id="IPR003043">
    <property type="entry name" value="Uropor_MeTrfase_CS"/>
</dbReference>
<protein>
    <submittedName>
        <fullName evidence="9">Precorrin-4/cobalt-precorrin-4 C11-methyltransferase</fullName>
    </submittedName>
</protein>
<proteinExistence type="inferred from homology"/>
<dbReference type="InterPro" id="IPR006362">
    <property type="entry name" value="Cbl_synth_CobM/CibF"/>
</dbReference>
<feature type="compositionally biased region" description="Basic and acidic residues" evidence="7">
    <location>
        <begin position="343"/>
        <end position="355"/>
    </location>
</feature>
<feature type="region of interest" description="Disordered" evidence="7">
    <location>
        <begin position="343"/>
        <end position="584"/>
    </location>
</feature>
<evidence type="ECO:0000256" key="6">
    <source>
        <dbReference type="ARBA" id="ARBA00022691"/>
    </source>
</evidence>
<dbReference type="InterPro" id="IPR050161">
    <property type="entry name" value="Siro_Cobalamin_biosynth"/>
</dbReference>
<dbReference type="SUPFAM" id="SSF53790">
    <property type="entry name" value="Tetrapyrrole methylase"/>
    <property type="match status" value="1"/>
</dbReference>
<dbReference type="EMBL" id="FNKO01000001">
    <property type="protein sequence ID" value="SDQ44704.1"/>
    <property type="molecule type" value="Genomic_DNA"/>
</dbReference>
<dbReference type="Pfam" id="PF00590">
    <property type="entry name" value="TP_methylase"/>
    <property type="match status" value="1"/>
</dbReference>
<dbReference type="GO" id="GO:0032259">
    <property type="term" value="P:methylation"/>
    <property type="evidence" value="ECO:0007669"/>
    <property type="project" value="UniProtKB-KW"/>
</dbReference>
<dbReference type="Gene3D" id="3.30.950.10">
    <property type="entry name" value="Methyltransferase, Cobalt-precorrin-4 Transmethylase, Domain 2"/>
    <property type="match status" value="1"/>
</dbReference>
<evidence type="ECO:0000256" key="1">
    <source>
        <dbReference type="ARBA" id="ARBA00004953"/>
    </source>
</evidence>
<feature type="compositionally biased region" description="Polar residues" evidence="7">
    <location>
        <begin position="393"/>
        <end position="404"/>
    </location>
</feature>
<keyword evidence="5 9" id="KW-0808">Transferase</keyword>
<feature type="compositionally biased region" description="Basic and acidic residues" evidence="7">
    <location>
        <begin position="269"/>
        <end position="294"/>
    </location>
</feature>
<keyword evidence="6" id="KW-0949">S-adenosyl-L-methionine</keyword>
<evidence type="ECO:0000256" key="7">
    <source>
        <dbReference type="SAM" id="MobiDB-lite"/>
    </source>
</evidence>
<sequence length="584" mass="60939">MTQGTRTGVVSFIGAGPGAADLMTLRGARRIAEADIVLWTPSLISPECVREHVRGDAELIDTTGSSSQEVLEVCRRAERERLRVARVYTGDAVLWSAVQQQYDACSRMELAVEVVPGVSGHSAAAASVGRELTGSAEECSVWLGKPDGNWNSMPGTGEVREFAAHGATMALSVSASRAGQLVERLRAGGYEDDVPVVVAYKVTCPDELVLRTTLGEVADLVKRHRLWRHTLFLVGHALQPTSTRSRSYGSAGSRWGPGTGTGASASTTSRRDGDGRRFPRGEQGRTDSSAESRRRSGAGSGEDALLSRARGDEQRSGSRAEAEVAWWAVRDWQRNARDGIVRADVRGSHGRRTEPDTQAPDLFTTSQDPEVLEGFRTARAGPDAPAAAPGETSGDTPDRTSPAQVSPVDEAASGQQNAAEEVSAEAVAEQDVVEQDRAEVSAGTEPAATEVPTAESAAGSTDPSYADSTAVDSGGTGSEAAGSEAAGFGTADSETTDSDGQAPPHRSSGKRNSGGSRAKQQSSTKQQSSKSGSRTGAARSSGKSAGTKTAGRTKNQRKTSTSDSEESSSRSGQSSQRPASGSSE</sequence>
<dbReference type="RefSeq" id="WP_092522393.1">
    <property type="nucleotide sequence ID" value="NZ_FNKO01000001.1"/>
</dbReference>
<dbReference type="GO" id="GO:0009236">
    <property type="term" value="P:cobalamin biosynthetic process"/>
    <property type="evidence" value="ECO:0007669"/>
    <property type="project" value="UniProtKB-UniPathway"/>
</dbReference>
<feature type="compositionally biased region" description="Low complexity" evidence="7">
    <location>
        <begin position="415"/>
        <end position="430"/>
    </location>
</feature>
<dbReference type="CDD" id="cd11641">
    <property type="entry name" value="Precorrin-4_C11-MT"/>
    <property type="match status" value="1"/>
</dbReference>
<dbReference type="Proteomes" id="UP000199301">
    <property type="component" value="Unassembled WGS sequence"/>
</dbReference>
<comment type="pathway">
    <text evidence="1">Cofactor biosynthesis; adenosylcobalamin biosynthesis.</text>
</comment>
<dbReference type="OrthoDB" id="9815856at2"/>
<evidence type="ECO:0000256" key="5">
    <source>
        <dbReference type="ARBA" id="ARBA00022679"/>
    </source>
</evidence>
<evidence type="ECO:0000256" key="2">
    <source>
        <dbReference type="ARBA" id="ARBA00005879"/>
    </source>
</evidence>
<evidence type="ECO:0000256" key="3">
    <source>
        <dbReference type="ARBA" id="ARBA00022573"/>
    </source>
</evidence>
<feature type="compositionally biased region" description="Basic and acidic residues" evidence="7">
    <location>
        <begin position="309"/>
        <end position="322"/>
    </location>
</feature>
<evidence type="ECO:0000313" key="10">
    <source>
        <dbReference type="Proteomes" id="UP000199301"/>
    </source>
</evidence>
<dbReference type="STRING" id="995062.SAMN04489718_1793"/>
<feature type="compositionally biased region" description="Low complexity" evidence="7">
    <location>
        <begin position="478"/>
        <end position="491"/>
    </location>
</feature>
<comment type="similarity">
    <text evidence="2">Belongs to the precorrin methyltransferase family.</text>
</comment>
<dbReference type="PROSITE" id="PS00839">
    <property type="entry name" value="SUMT_1"/>
    <property type="match status" value="1"/>
</dbReference>
<feature type="domain" description="Tetrapyrrole methylase" evidence="8">
    <location>
        <begin position="10"/>
        <end position="217"/>
    </location>
</feature>
<dbReference type="GO" id="GO:0046026">
    <property type="term" value="F:precorrin-4 C11-methyltransferase activity"/>
    <property type="evidence" value="ECO:0007669"/>
    <property type="project" value="InterPro"/>
</dbReference>
<dbReference type="AlphaFoldDB" id="A0A1H1AYF6"/>
<reference evidence="10" key="1">
    <citation type="submission" date="2016-10" db="EMBL/GenBank/DDBJ databases">
        <authorList>
            <person name="Varghese N."/>
            <person name="Submissions S."/>
        </authorList>
    </citation>
    <scope>NUCLEOTIDE SEQUENCE [LARGE SCALE GENOMIC DNA]</scope>
    <source>
        <strain evidence="10">DSM 45459</strain>
    </source>
</reference>
<dbReference type="InterPro" id="IPR014776">
    <property type="entry name" value="4pyrrole_Mease_sub2"/>
</dbReference>
<evidence type="ECO:0000256" key="4">
    <source>
        <dbReference type="ARBA" id="ARBA00022603"/>
    </source>
</evidence>
<dbReference type="InterPro" id="IPR000878">
    <property type="entry name" value="4pyrrol_Mease"/>
</dbReference>
<evidence type="ECO:0000259" key="8">
    <source>
        <dbReference type="Pfam" id="PF00590"/>
    </source>
</evidence>
<keyword evidence="4 9" id="KW-0489">Methyltransferase</keyword>
<dbReference type="InterPro" id="IPR035996">
    <property type="entry name" value="4pyrrol_Methylase_sf"/>
</dbReference>
<keyword evidence="10" id="KW-1185">Reference proteome</keyword>
<organism evidence="9 10">
    <name type="scientific">Actinopolyspora saharensis</name>
    <dbReference type="NCBI Taxonomy" id="995062"/>
    <lineage>
        <taxon>Bacteria</taxon>
        <taxon>Bacillati</taxon>
        <taxon>Actinomycetota</taxon>
        <taxon>Actinomycetes</taxon>
        <taxon>Actinopolysporales</taxon>
        <taxon>Actinopolysporaceae</taxon>
        <taxon>Actinopolyspora</taxon>
    </lineage>
</organism>
<feature type="compositionally biased region" description="Low complexity" evidence="7">
    <location>
        <begin position="569"/>
        <end position="584"/>
    </location>
</feature>
<feature type="compositionally biased region" description="Polar residues" evidence="7">
    <location>
        <begin position="458"/>
        <end position="471"/>
    </location>
</feature>
<dbReference type="PANTHER" id="PTHR45790">
    <property type="entry name" value="SIROHEME SYNTHASE-RELATED"/>
    <property type="match status" value="1"/>
</dbReference>
<feature type="compositionally biased region" description="Low complexity" evidence="7">
    <location>
        <begin position="378"/>
        <end position="390"/>
    </location>
</feature>
<dbReference type="Gene3D" id="3.40.1010.10">
    <property type="entry name" value="Cobalt-precorrin-4 Transmethylase, Domain 1"/>
    <property type="match status" value="1"/>
</dbReference>
<keyword evidence="3" id="KW-0169">Cobalamin biosynthesis</keyword>
<feature type="region of interest" description="Disordered" evidence="7">
    <location>
        <begin position="242"/>
        <end position="322"/>
    </location>
</feature>
<evidence type="ECO:0000313" key="9">
    <source>
        <dbReference type="EMBL" id="SDQ44704.1"/>
    </source>
</evidence>
<dbReference type="PANTHER" id="PTHR45790:SF4">
    <property type="entry name" value="COBALT-PRECORRIN-4 C(11)-METHYLTRANSFERASE"/>
    <property type="match status" value="1"/>
</dbReference>
<accession>A0A1H1AYF6</accession>
<name>A0A1H1AYF6_9ACTN</name>